<dbReference type="Proteomes" id="UP001054902">
    <property type="component" value="Unassembled WGS sequence"/>
</dbReference>
<sequence length="285" mass="31759">MTINLHKTIPAFRALRRTISPEKSIGFVPTMGALHAGHLSLVEAARKDNDIVVASIYVNPTQFGPNEDLDKYPRQFEADRKLLEELGVDHLFCPSEMYTKNHRCFVDPVGFDDLREGSARPGHFRGVATIVTKLFNIVKPTRAYFGQKDAAQCVLIKRLVEDFDMDTEIRVMPTVRENDGLAMSSRNAYLSDEERVVANIIYKSLSAAKEVFEGAFAGNLPMDSNIISETVISTLETEPLVKEIEYVAVDSKETMEPLKEIGPEGAIVSLAVKVGKVRLIDNFIL</sequence>
<comment type="catalytic activity">
    <reaction evidence="11">
        <text>(R)-pantoate + beta-alanine + ATP = (R)-pantothenate + AMP + diphosphate + H(+)</text>
        <dbReference type="Rhea" id="RHEA:10912"/>
        <dbReference type="ChEBI" id="CHEBI:15378"/>
        <dbReference type="ChEBI" id="CHEBI:15980"/>
        <dbReference type="ChEBI" id="CHEBI:29032"/>
        <dbReference type="ChEBI" id="CHEBI:30616"/>
        <dbReference type="ChEBI" id="CHEBI:33019"/>
        <dbReference type="ChEBI" id="CHEBI:57966"/>
        <dbReference type="ChEBI" id="CHEBI:456215"/>
        <dbReference type="EC" id="6.3.2.1"/>
    </reaction>
</comment>
<evidence type="ECO:0000256" key="11">
    <source>
        <dbReference type="ARBA" id="ARBA00048258"/>
    </source>
</evidence>
<protein>
    <recommendedName>
        <fullName evidence="4">Pantoate--beta-alanine ligase</fullName>
        <ecNumber evidence="3">6.3.2.1</ecNumber>
    </recommendedName>
    <alternativeName>
        <fullName evidence="10">Pantoate-activating enzyme</fullName>
    </alternativeName>
    <alternativeName>
        <fullName evidence="9">Pantothenate synthetase</fullName>
    </alternativeName>
</protein>
<dbReference type="Pfam" id="PF02569">
    <property type="entry name" value="Pantoate_ligase"/>
    <property type="match status" value="1"/>
</dbReference>
<dbReference type="InterPro" id="IPR014729">
    <property type="entry name" value="Rossmann-like_a/b/a_fold"/>
</dbReference>
<dbReference type="GO" id="GO:0004592">
    <property type="term" value="F:pantoate-beta-alanine ligase activity"/>
    <property type="evidence" value="ECO:0007669"/>
    <property type="project" value="UniProtKB-EC"/>
</dbReference>
<keyword evidence="13" id="KW-1185">Reference proteome</keyword>
<comment type="caution">
    <text evidence="12">The sequence shown here is derived from an EMBL/GenBank/DDBJ whole genome shotgun (WGS) entry which is preliminary data.</text>
</comment>
<dbReference type="EMBL" id="BLLK01000013">
    <property type="protein sequence ID" value="GFH43593.1"/>
    <property type="molecule type" value="Genomic_DNA"/>
</dbReference>
<gene>
    <name evidence="12" type="ORF">CTEN210_00066</name>
</gene>
<comment type="similarity">
    <text evidence="2">Belongs to the pantothenate synthetase family.</text>
</comment>
<dbReference type="GO" id="GO:0005524">
    <property type="term" value="F:ATP binding"/>
    <property type="evidence" value="ECO:0007669"/>
    <property type="project" value="UniProtKB-KW"/>
</dbReference>
<evidence type="ECO:0000256" key="3">
    <source>
        <dbReference type="ARBA" id="ARBA00012219"/>
    </source>
</evidence>
<dbReference type="AlphaFoldDB" id="A0AAD3GYL8"/>
<dbReference type="InterPro" id="IPR003721">
    <property type="entry name" value="Pantoate_ligase"/>
</dbReference>
<reference evidence="12 13" key="1">
    <citation type="journal article" date="2021" name="Sci. Rep.">
        <title>The genome of the diatom Chaetoceros tenuissimus carries an ancient integrated fragment of an extant virus.</title>
        <authorList>
            <person name="Hongo Y."/>
            <person name="Kimura K."/>
            <person name="Takaki Y."/>
            <person name="Yoshida Y."/>
            <person name="Baba S."/>
            <person name="Kobayashi G."/>
            <person name="Nagasaki K."/>
            <person name="Hano T."/>
            <person name="Tomaru Y."/>
        </authorList>
    </citation>
    <scope>NUCLEOTIDE SEQUENCE [LARGE SCALE GENOMIC DNA]</scope>
    <source>
        <strain evidence="12 13">NIES-3715</strain>
    </source>
</reference>
<keyword evidence="7" id="KW-0547">Nucleotide-binding</keyword>
<evidence type="ECO:0000256" key="1">
    <source>
        <dbReference type="ARBA" id="ARBA00004990"/>
    </source>
</evidence>
<evidence type="ECO:0000256" key="2">
    <source>
        <dbReference type="ARBA" id="ARBA00009256"/>
    </source>
</evidence>
<evidence type="ECO:0000313" key="13">
    <source>
        <dbReference type="Proteomes" id="UP001054902"/>
    </source>
</evidence>
<dbReference type="SUPFAM" id="SSF52374">
    <property type="entry name" value="Nucleotidylyl transferase"/>
    <property type="match status" value="1"/>
</dbReference>
<evidence type="ECO:0000256" key="10">
    <source>
        <dbReference type="ARBA" id="ARBA00032806"/>
    </source>
</evidence>
<dbReference type="PANTHER" id="PTHR21299">
    <property type="entry name" value="CYTIDYLATE KINASE/PANTOATE-BETA-ALANINE LIGASE"/>
    <property type="match status" value="1"/>
</dbReference>
<evidence type="ECO:0000256" key="7">
    <source>
        <dbReference type="ARBA" id="ARBA00022741"/>
    </source>
</evidence>
<evidence type="ECO:0000313" key="12">
    <source>
        <dbReference type="EMBL" id="GFH43593.1"/>
    </source>
</evidence>
<dbReference type="Gene3D" id="3.40.50.620">
    <property type="entry name" value="HUPs"/>
    <property type="match status" value="1"/>
</dbReference>
<dbReference type="InterPro" id="IPR042176">
    <property type="entry name" value="Pantoate_ligase_C"/>
</dbReference>
<evidence type="ECO:0000256" key="8">
    <source>
        <dbReference type="ARBA" id="ARBA00022840"/>
    </source>
</evidence>
<dbReference type="PANTHER" id="PTHR21299:SF1">
    <property type="entry name" value="PANTOATE--BETA-ALANINE LIGASE"/>
    <property type="match status" value="1"/>
</dbReference>
<evidence type="ECO:0000256" key="5">
    <source>
        <dbReference type="ARBA" id="ARBA00022598"/>
    </source>
</evidence>
<evidence type="ECO:0000256" key="9">
    <source>
        <dbReference type="ARBA" id="ARBA00029902"/>
    </source>
</evidence>
<name>A0AAD3GYL8_9STRA</name>
<keyword evidence="8" id="KW-0067">ATP-binding</keyword>
<organism evidence="12 13">
    <name type="scientific">Chaetoceros tenuissimus</name>
    <dbReference type="NCBI Taxonomy" id="426638"/>
    <lineage>
        <taxon>Eukaryota</taxon>
        <taxon>Sar</taxon>
        <taxon>Stramenopiles</taxon>
        <taxon>Ochrophyta</taxon>
        <taxon>Bacillariophyta</taxon>
        <taxon>Coscinodiscophyceae</taxon>
        <taxon>Chaetocerotophycidae</taxon>
        <taxon>Chaetocerotales</taxon>
        <taxon>Chaetocerotaceae</taxon>
        <taxon>Chaetoceros</taxon>
    </lineage>
</organism>
<keyword evidence="5" id="KW-0436">Ligase</keyword>
<dbReference type="GO" id="GO:0015940">
    <property type="term" value="P:pantothenate biosynthetic process"/>
    <property type="evidence" value="ECO:0007669"/>
    <property type="project" value="UniProtKB-KW"/>
</dbReference>
<dbReference type="CDD" id="cd00560">
    <property type="entry name" value="PanC"/>
    <property type="match status" value="1"/>
</dbReference>
<dbReference type="NCBIfam" id="TIGR00018">
    <property type="entry name" value="panC"/>
    <property type="match status" value="1"/>
</dbReference>
<dbReference type="EC" id="6.3.2.1" evidence="3"/>
<accession>A0AAD3GYL8</accession>
<proteinExistence type="inferred from homology"/>
<evidence type="ECO:0000256" key="4">
    <source>
        <dbReference type="ARBA" id="ARBA00015647"/>
    </source>
</evidence>
<dbReference type="Gene3D" id="3.30.1300.10">
    <property type="entry name" value="Pantoate-beta-alanine ligase, C-terminal domain"/>
    <property type="match status" value="1"/>
</dbReference>
<dbReference type="HAMAP" id="MF_00158">
    <property type="entry name" value="PanC"/>
    <property type="match status" value="1"/>
</dbReference>
<keyword evidence="6" id="KW-0566">Pantothenate biosynthesis</keyword>
<comment type="pathway">
    <text evidence="1">Cofactor biosynthesis; (R)-pantothenate biosynthesis; (R)-pantothenate from (R)-pantoate and beta-alanine: step 1/1.</text>
</comment>
<evidence type="ECO:0000256" key="6">
    <source>
        <dbReference type="ARBA" id="ARBA00022655"/>
    </source>
</evidence>